<protein>
    <submittedName>
        <fullName evidence="3">DUF1501 domain-containing protein</fullName>
    </submittedName>
</protein>
<dbReference type="Pfam" id="PF18962">
    <property type="entry name" value="Por_Secre_tail"/>
    <property type="match status" value="1"/>
</dbReference>
<dbReference type="RefSeq" id="WP_311593832.1">
    <property type="nucleotide sequence ID" value="NZ_JAVRHV010000005.1"/>
</dbReference>
<dbReference type="Pfam" id="PF07394">
    <property type="entry name" value="DUF1501"/>
    <property type="match status" value="1"/>
</dbReference>
<evidence type="ECO:0000313" key="4">
    <source>
        <dbReference type="Proteomes" id="UP001252186"/>
    </source>
</evidence>
<evidence type="ECO:0000259" key="2">
    <source>
        <dbReference type="Pfam" id="PF18962"/>
    </source>
</evidence>
<organism evidence="3 4">
    <name type="scientific">Urechidicola vernalis</name>
    <dbReference type="NCBI Taxonomy" id="3075600"/>
    <lineage>
        <taxon>Bacteria</taxon>
        <taxon>Pseudomonadati</taxon>
        <taxon>Bacteroidota</taxon>
        <taxon>Flavobacteriia</taxon>
        <taxon>Flavobacteriales</taxon>
        <taxon>Flavobacteriaceae</taxon>
        <taxon>Urechidicola</taxon>
    </lineage>
</organism>
<dbReference type="InterPro" id="IPR010869">
    <property type="entry name" value="DUF1501"/>
</dbReference>
<reference evidence="3 4" key="1">
    <citation type="submission" date="2023-09" db="EMBL/GenBank/DDBJ databases">
        <authorList>
            <person name="Rey-Velasco X."/>
        </authorList>
    </citation>
    <scope>NUCLEOTIDE SEQUENCE [LARGE SCALE GENOMIC DNA]</scope>
    <source>
        <strain evidence="3 4">P050</strain>
    </source>
</reference>
<name>A0ABU2Y6B9_9FLAO</name>
<evidence type="ECO:0000256" key="1">
    <source>
        <dbReference type="ARBA" id="ARBA00022729"/>
    </source>
</evidence>
<accession>A0ABU2Y6B9</accession>
<keyword evidence="4" id="KW-1185">Reference proteome</keyword>
<dbReference type="InterPro" id="IPR026444">
    <property type="entry name" value="Secre_tail"/>
</dbReference>
<evidence type="ECO:0000313" key="3">
    <source>
        <dbReference type="EMBL" id="MDT0553746.1"/>
    </source>
</evidence>
<dbReference type="NCBIfam" id="TIGR04183">
    <property type="entry name" value="Por_Secre_tail"/>
    <property type="match status" value="1"/>
</dbReference>
<feature type="domain" description="Secretion system C-terminal sorting" evidence="2">
    <location>
        <begin position="468"/>
        <end position="539"/>
    </location>
</feature>
<dbReference type="PANTHER" id="PTHR43737:SF1">
    <property type="entry name" value="DUF1501 DOMAIN-CONTAINING PROTEIN"/>
    <property type="match status" value="1"/>
</dbReference>
<comment type="caution">
    <text evidence="3">The sequence shown here is derived from an EMBL/GenBank/DDBJ whole genome shotgun (WGS) entry which is preliminary data.</text>
</comment>
<dbReference type="PANTHER" id="PTHR43737">
    <property type="entry name" value="BLL7424 PROTEIN"/>
    <property type="match status" value="1"/>
</dbReference>
<proteinExistence type="predicted"/>
<dbReference type="EMBL" id="JAVRHV010000005">
    <property type="protein sequence ID" value="MDT0553746.1"/>
    <property type="molecule type" value="Genomic_DNA"/>
</dbReference>
<keyword evidence="1" id="KW-0732">Signal</keyword>
<dbReference type="Proteomes" id="UP001252186">
    <property type="component" value="Unassembled WGS sequence"/>
</dbReference>
<gene>
    <name evidence="3" type="ORF">RM519_10855</name>
</gene>
<sequence length="543" mass="60075">MNRRNFIKLSATASAIGLTPIEINATLKPLLSMMECPDISNRKLILINLSGGNDGLNTVIPLNQYDLYSNLRPTLKIVNSGTNAYLKLDTSLNDDQQIGLHPALSGLKSIYDQGNLRVLQSVGYPAQNKSHFKSKDLYMTGNDGNSSNNGHNSGWIGRFMEQYYYEFLDDPFPMAVEMGSPKNSLGFHGVEEHGMGLNITGQDPSGYYSVLNGLGGTPPENIPNSDYGKELEFLINADKLSNKYAEAISTSFNKGKNAISYPSTNISDQLKTVARLISGDLQSKVFMVRLHGFDTHNSQAEELGNPIGNHYNLLKQLSEGIEAFLTDLSSQNLANDVVGLTFSEFGRKAKENGNLGTDHGRIAPMFVFGEPVGGGVSGSNPDLSEAGSSNNYQIETVQHDYRETFATLLKDYLGASKEIIDGSFFNHTSNRSFYDKPIENLIKDEFNVSKYCIKAPSQPPKDGKEWQIFPNPFEDKIILYSINELEQVEIEIFSSSGRFILKRTKNAVAGRLHLDLKNLKSGNYVLKLTYNGLSETHKIMKIK</sequence>